<dbReference type="Proteomes" id="UP000007881">
    <property type="component" value="Chromosome"/>
</dbReference>
<dbReference type="AlphaFoldDB" id="I0IAP9"/>
<comment type="catalytic activity">
    <reaction evidence="9">
        <text>a lipid X + a UDP-2-N,3-O-bis[(3R)-3-hydroxyacyl]-alpha-D-glucosamine = a lipid A disaccharide + UDP + H(+)</text>
        <dbReference type="Rhea" id="RHEA:67828"/>
        <dbReference type="ChEBI" id="CHEBI:15378"/>
        <dbReference type="ChEBI" id="CHEBI:58223"/>
        <dbReference type="ChEBI" id="CHEBI:137748"/>
        <dbReference type="ChEBI" id="CHEBI:176338"/>
        <dbReference type="ChEBI" id="CHEBI:176343"/>
        <dbReference type="EC" id="2.4.1.182"/>
    </reaction>
</comment>
<dbReference type="GO" id="GO:0005543">
    <property type="term" value="F:phospholipid binding"/>
    <property type="evidence" value="ECO:0007669"/>
    <property type="project" value="TreeGrafter"/>
</dbReference>
<keyword evidence="8" id="KW-0443">Lipid metabolism</keyword>
<dbReference type="GO" id="GO:0016020">
    <property type="term" value="C:membrane"/>
    <property type="evidence" value="ECO:0007669"/>
    <property type="project" value="GOC"/>
</dbReference>
<keyword evidence="6 10" id="KW-0328">Glycosyltransferase</keyword>
<gene>
    <name evidence="10" type="primary">lpxB</name>
    <name evidence="10" type="ordered locus">PSMK_01780</name>
</gene>
<accession>I0IAP9</accession>
<evidence type="ECO:0000256" key="3">
    <source>
        <dbReference type="ARBA" id="ARBA00020902"/>
    </source>
</evidence>
<keyword evidence="4" id="KW-0444">Lipid biosynthesis</keyword>
<protein>
    <recommendedName>
        <fullName evidence="3">Lipid-A-disaccharide synthase</fullName>
        <ecNumber evidence="2">2.4.1.182</ecNumber>
    </recommendedName>
</protein>
<evidence type="ECO:0000256" key="9">
    <source>
        <dbReference type="ARBA" id="ARBA00048975"/>
    </source>
</evidence>
<dbReference type="KEGG" id="phm:PSMK_01780"/>
<dbReference type="eggNOG" id="COG0763">
    <property type="taxonomic scope" value="Bacteria"/>
</dbReference>
<proteinExistence type="predicted"/>
<keyword evidence="5" id="KW-0441">Lipid A biosynthesis</keyword>
<dbReference type="GO" id="GO:0009245">
    <property type="term" value="P:lipid A biosynthetic process"/>
    <property type="evidence" value="ECO:0007669"/>
    <property type="project" value="UniProtKB-KW"/>
</dbReference>
<evidence type="ECO:0000256" key="1">
    <source>
        <dbReference type="ARBA" id="ARBA00002056"/>
    </source>
</evidence>
<dbReference type="Pfam" id="PF02684">
    <property type="entry name" value="LpxB"/>
    <property type="match status" value="1"/>
</dbReference>
<evidence type="ECO:0000256" key="5">
    <source>
        <dbReference type="ARBA" id="ARBA00022556"/>
    </source>
</evidence>
<dbReference type="PANTHER" id="PTHR30372:SF4">
    <property type="entry name" value="LIPID-A-DISACCHARIDE SYNTHASE, MITOCHONDRIAL-RELATED"/>
    <property type="match status" value="1"/>
</dbReference>
<dbReference type="STRING" id="1142394.PSMK_01780"/>
<evidence type="ECO:0000313" key="10">
    <source>
        <dbReference type="EMBL" id="BAM02337.1"/>
    </source>
</evidence>
<keyword evidence="7 10" id="KW-0808">Transferase</keyword>
<dbReference type="GO" id="GO:0008915">
    <property type="term" value="F:lipid-A-disaccharide synthase activity"/>
    <property type="evidence" value="ECO:0007669"/>
    <property type="project" value="UniProtKB-EC"/>
</dbReference>
<name>I0IAP9_PHYMF</name>
<dbReference type="HOGENOM" id="CLU_036577_3_1_0"/>
<evidence type="ECO:0000256" key="7">
    <source>
        <dbReference type="ARBA" id="ARBA00022679"/>
    </source>
</evidence>
<evidence type="ECO:0000256" key="6">
    <source>
        <dbReference type="ARBA" id="ARBA00022676"/>
    </source>
</evidence>
<dbReference type="InterPro" id="IPR003835">
    <property type="entry name" value="Glyco_trans_19"/>
</dbReference>
<dbReference type="SUPFAM" id="SSF53756">
    <property type="entry name" value="UDP-Glycosyltransferase/glycogen phosphorylase"/>
    <property type="match status" value="1"/>
</dbReference>
<comment type="function">
    <text evidence="1">Condensation of UDP-2,3-diacylglucosamine and 2,3-diacylglucosamine-1-phosphate to form lipid A disaccharide, a precursor of lipid A, a phosphorylated glycolipid that anchors the lipopolysaccharide to the outer membrane of the cell.</text>
</comment>
<sequence>MLLTVFEPSGDVLAARLVRELRQRRPGWRFFGLGGPRMAEAGVELLEETVGHAAMGVGTGVVREGRELLRRKKLVRDWLGGEPLDLLIPCDAPAANWSFCNLVRKRQPRAKIVHLVCPQVWAWASWRVRRLQRGSDLVLCLLPFEPAWLAAHGVRGVFVGHPLFEDAALEPRPASAAADLPAGGLKLAFLPGSRSSEVQKNWPDMLEIFERLRHRHPDLVVGVAAASRERAEQLRRSSPGGRLPTRMGLAVGDASAVLDWADAAVVVSGTATLEAASRGCPHVIAYRAGPEWLWKLLAPALIRTRTFGLPNLLAERLGVVGDAETVAAARIGRGVGPADRLVPEFVPHFGGTTEIADALRPLLEPGSPAAQRQRDGFARIREAFASVGFAAAACEALLGVVEAGADPPEELVDADEQPR</sequence>
<organism evidence="10 11">
    <name type="scientific">Phycisphaera mikurensis (strain NBRC 102666 / KCTC 22515 / FYK2301M01)</name>
    <dbReference type="NCBI Taxonomy" id="1142394"/>
    <lineage>
        <taxon>Bacteria</taxon>
        <taxon>Pseudomonadati</taxon>
        <taxon>Planctomycetota</taxon>
        <taxon>Phycisphaerae</taxon>
        <taxon>Phycisphaerales</taxon>
        <taxon>Phycisphaeraceae</taxon>
        <taxon>Phycisphaera</taxon>
    </lineage>
</organism>
<reference evidence="10 11" key="1">
    <citation type="submission" date="2012-02" db="EMBL/GenBank/DDBJ databases">
        <title>Complete genome sequence of Phycisphaera mikurensis NBRC 102666.</title>
        <authorList>
            <person name="Ankai A."/>
            <person name="Hosoyama A."/>
            <person name="Terui Y."/>
            <person name="Sekine M."/>
            <person name="Fukai R."/>
            <person name="Kato Y."/>
            <person name="Nakamura S."/>
            <person name="Yamada-Narita S."/>
            <person name="Kawakoshi A."/>
            <person name="Fukunaga Y."/>
            <person name="Yamazaki S."/>
            <person name="Fujita N."/>
        </authorList>
    </citation>
    <scope>NUCLEOTIDE SEQUENCE [LARGE SCALE GENOMIC DNA]</scope>
    <source>
        <strain evidence="11">NBRC 102666 / KCTC 22515 / FYK2301M01</strain>
    </source>
</reference>
<evidence type="ECO:0000256" key="8">
    <source>
        <dbReference type="ARBA" id="ARBA00023098"/>
    </source>
</evidence>
<keyword evidence="11" id="KW-1185">Reference proteome</keyword>
<evidence type="ECO:0000256" key="2">
    <source>
        <dbReference type="ARBA" id="ARBA00012687"/>
    </source>
</evidence>
<evidence type="ECO:0000256" key="4">
    <source>
        <dbReference type="ARBA" id="ARBA00022516"/>
    </source>
</evidence>
<dbReference type="EMBL" id="AP012338">
    <property type="protein sequence ID" value="BAM02337.1"/>
    <property type="molecule type" value="Genomic_DNA"/>
</dbReference>
<dbReference type="PANTHER" id="PTHR30372">
    <property type="entry name" value="LIPID-A-DISACCHARIDE SYNTHASE"/>
    <property type="match status" value="1"/>
</dbReference>
<evidence type="ECO:0000313" key="11">
    <source>
        <dbReference type="Proteomes" id="UP000007881"/>
    </source>
</evidence>
<dbReference type="EC" id="2.4.1.182" evidence="2"/>